<feature type="binding site" evidence="9">
    <location>
        <position position="83"/>
    </location>
    <ligand>
        <name>glycerol</name>
        <dbReference type="ChEBI" id="CHEBI:17754"/>
    </ligand>
</feature>
<feature type="binding site" evidence="9">
    <location>
        <position position="313"/>
    </location>
    <ligand>
        <name>ATP</name>
        <dbReference type="ChEBI" id="CHEBI:30616"/>
    </ligand>
</feature>
<comment type="function">
    <text evidence="9">Key enzyme in the regulation of glycerol uptake and metabolism. Catalyzes the phosphorylation of glycerol to yield sn-glycerol 3-phosphate.</text>
</comment>
<comment type="activity regulation">
    <text evidence="9">Inhibited by fructose 1,6-bisphosphate (FBP).</text>
</comment>
<dbReference type="Pfam" id="PF02782">
    <property type="entry name" value="FGGY_C"/>
    <property type="match status" value="1"/>
</dbReference>
<evidence type="ECO:0000256" key="5">
    <source>
        <dbReference type="ARBA" id="ARBA00022777"/>
    </source>
</evidence>
<dbReference type="GO" id="GO:0005829">
    <property type="term" value="C:cytosol"/>
    <property type="evidence" value="ECO:0007669"/>
    <property type="project" value="UniProtKB-ARBA"/>
</dbReference>
<keyword evidence="7 9" id="KW-0067">ATP-binding</keyword>
<feature type="domain" description="Carbohydrate kinase FGGY N-terminal" evidence="11">
    <location>
        <begin position="6"/>
        <end position="251"/>
    </location>
</feature>
<dbReference type="PANTHER" id="PTHR10196">
    <property type="entry name" value="SUGAR KINASE"/>
    <property type="match status" value="1"/>
</dbReference>
<dbReference type="PROSITE" id="PS00445">
    <property type="entry name" value="FGGY_KINASES_2"/>
    <property type="match status" value="1"/>
</dbReference>
<dbReference type="HOGENOM" id="CLU_009281_2_3_5"/>
<dbReference type="eggNOG" id="COG0554">
    <property type="taxonomic scope" value="Bacteria"/>
</dbReference>
<feature type="binding site" evidence="9">
    <location>
        <position position="15"/>
    </location>
    <ligand>
        <name>ATP</name>
        <dbReference type="ChEBI" id="CHEBI:30616"/>
    </ligand>
</feature>
<evidence type="ECO:0000256" key="8">
    <source>
        <dbReference type="ARBA" id="ARBA00052101"/>
    </source>
</evidence>
<feature type="binding site" evidence="9">
    <location>
        <position position="84"/>
    </location>
    <ligand>
        <name>sn-glycerol 3-phosphate</name>
        <dbReference type="ChEBI" id="CHEBI:57597"/>
    </ligand>
</feature>
<dbReference type="PIRSF" id="PIRSF000538">
    <property type="entry name" value="GlpK"/>
    <property type="match status" value="1"/>
</dbReference>
<dbReference type="CDD" id="cd07786">
    <property type="entry name" value="FGGY_EcGK_like"/>
    <property type="match status" value="1"/>
</dbReference>
<keyword evidence="14" id="KW-1185">Reference proteome</keyword>
<dbReference type="GO" id="GO:0005524">
    <property type="term" value="F:ATP binding"/>
    <property type="evidence" value="ECO:0007669"/>
    <property type="project" value="UniProtKB-UniRule"/>
</dbReference>
<accession>G2KN14</accession>
<feature type="binding site" evidence="9">
    <location>
        <position position="266"/>
    </location>
    <ligand>
        <name>ATP</name>
        <dbReference type="ChEBI" id="CHEBI:30616"/>
    </ligand>
</feature>
<feature type="binding site" evidence="9">
    <location>
        <position position="410"/>
    </location>
    <ligand>
        <name>ADP</name>
        <dbReference type="ChEBI" id="CHEBI:456216"/>
    </ligand>
</feature>
<feature type="binding site" evidence="9">
    <location>
        <position position="135"/>
    </location>
    <ligand>
        <name>sn-glycerol 3-phosphate</name>
        <dbReference type="ChEBI" id="CHEBI:57597"/>
    </ligand>
</feature>
<keyword evidence="6 9" id="KW-0319">Glycerol metabolism</keyword>
<dbReference type="InterPro" id="IPR018485">
    <property type="entry name" value="FGGY_C"/>
</dbReference>
<dbReference type="Proteomes" id="UP000009286">
    <property type="component" value="Chromosome"/>
</dbReference>
<feature type="binding site" evidence="9">
    <location>
        <position position="13"/>
    </location>
    <ligand>
        <name>ADP</name>
        <dbReference type="ChEBI" id="CHEBI:456216"/>
    </ligand>
</feature>
<dbReference type="NCBIfam" id="TIGR01311">
    <property type="entry name" value="glycerol_kin"/>
    <property type="match status" value="1"/>
</dbReference>
<dbReference type="InterPro" id="IPR018484">
    <property type="entry name" value="FGGY_N"/>
</dbReference>
<feature type="binding site" evidence="9">
    <location>
        <position position="309"/>
    </location>
    <ligand>
        <name>ADP</name>
        <dbReference type="ChEBI" id="CHEBI:456216"/>
    </ligand>
</feature>
<dbReference type="InterPro" id="IPR000577">
    <property type="entry name" value="Carb_kinase_FGGY"/>
</dbReference>
<feature type="binding site" evidence="9">
    <location>
        <position position="245"/>
    </location>
    <ligand>
        <name>glycerol</name>
        <dbReference type="ChEBI" id="CHEBI:17754"/>
    </ligand>
</feature>
<feature type="binding site" evidence="9">
    <location>
        <position position="410"/>
    </location>
    <ligand>
        <name>ATP</name>
        <dbReference type="ChEBI" id="CHEBI:30616"/>
    </ligand>
</feature>
<evidence type="ECO:0000256" key="9">
    <source>
        <dbReference type="HAMAP-Rule" id="MF_00186"/>
    </source>
</evidence>
<evidence type="ECO:0000259" key="11">
    <source>
        <dbReference type="Pfam" id="PF00370"/>
    </source>
</evidence>
<dbReference type="InterPro" id="IPR043129">
    <property type="entry name" value="ATPase_NBD"/>
</dbReference>
<proteinExistence type="inferred from homology"/>
<feature type="binding site" evidence="9">
    <location>
        <position position="244"/>
    </location>
    <ligand>
        <name>sn-glycerol 3-phosphate</name>
        <dbReference type="ChEBI" id="CHEBI:57597"/>
    </ligand>
</feature>
<reference evidence="13 14" key="1">
    <citation type="journal article" date="2011" name="BMC Genomics">
        <title>Genomic insights into an obligate epibiotic bacterial predator: Micavibrio aeruginosavorus ARL-13.</title>
        <authorList>
            <person name="Wang Z."/>
            <person name="Kadouri D."/>
            <person name="Wu M."/>
        </authorList>
    </citation>
    <scope>NUCLEOTIDE SEQUENCE [LARGE SCALE GENOMIC DNA]</scope>
    <source>
        <strain evidence="13 14">ARL-13</strain>
    </source>
</reference>
<dbReference type="HAMAP" id="MF_00186">
    <property type="entry name" value="Glycerol_kin"/>
    <property type="match status" value="1"/>
</dbReference>
<comment type="catalytic activity">
    <reaction evidence="8 9">
        <text>glycerol + ATP = sn-glycerol 3-phosphate + ADP + H(+)</text>
        <dbReference type="Rhea" id="RHEA:21644"/>
        <dbReference type="ChEBI" id="CHEBI:15378"/>
        <dbReference type="ChEBI" id="CHEBI:17754"/>
        <dbReference type="ChEBI" id="CHEBI:30616"/>
        <dbReference type="ChEBI" id="CHEBI:57597"/>
        <dbReference type="ChEBI" id="CHEBI:456216"/>
        <dbReference type="EC" id="2.7.1.30"/>
    </reaction>
</comment>
<comment type="similarity">
    <text evidence="2 9 10">Belongs to the FGGY kinase family.</text>
</comment>
<protein>
    <recommendedName>
        <fullName evidence="9">Glycerol kinase</fullName>
        <ecNumber evidence="9">2.7.1.30</ecNumber>
    </recommendedName>
    <alternativeName>
        <fullName evidence="9">ATP:glycerol 3-phosphotransferase</fullName>
    </alternativeName>
    <alternativeName>
        <fullName evidence="9">Glycerokinase</fullName>
        <shortName evidence="9">GK</shortName>
    </alternativeName>
</protein>
<comment type="pathway">
    <text evidence="1 9">Polyol metabolism; glycerol degradation via glycerol kinase pathway; sn-glycerol 3-phosphate from glycerol: step 1/1.</text>
</comment>
<dbReference type="AlphaFoldDB" id="G2KN14"/>
<evidence type="ECO:0000256" key="2">
    <source>
        <dbReference type="ARBA" id="ARBA00009156"/>
    </source>
</evidence>
<dbReference type="NCBIfam" id="NF000756">
    <property type="entry name" value="PRK00047.1"/>
    <property type="match status" value="1"/>
</dbReference>
<feature type="binding site" evidence="9">
    <location>
        <position position="135"/>
    </location>
    <ligand>
        <name>glycerol</name>
        <dbReference type="ChEBI" id="CHEBI:17754"/>
    </ligand>
</feature>
<gene>
    <name evidence="9 13" type="primary">glpK</name>
    <name evidence="13" type="ordered locus">MICA_610</name>
</gene>
<evidence type="ECO:0000256" key="6">
    <source>
        <dbReference type="ARBA" id="ARBA00022798"/>
    </source>
</evidence>
<dbReference type="GO" id="GO:0006072">
    <property type="term" value="P:glycerol-3-phosphate metabolic process"/>
    <property type="evidence" value="ECO:0007669"/>
    <property type="project" value="InterPro"/>
</dbReference>
<dbReference type="UniPathway" id="UPA00618">
    <property type="reaction ID" value="UER00672"/>
</dbReference>
<dbReference type="Pfam" id="PF00370">
    <property type="entry name" value="FGGY_N"/>
    <property type="match status" value="1"/>
</dbReference>
<dbReference type="RefSeq" id="WP_014102169.1">
    <property type="nucleotide sequence ID" value="NC_016026.1"/>
</dbReference>
<dbReference type="GO" id="GO:0004370">
    <property type="term" value="F:glycerol kinase activity"/>
    <property type="evidence" value="ECO:0007669"/>
    <property type="project" value="UniProtKB-UniRule"/>
</dbReference>
<evidence type="ECO:0000256" key="7">
    <source>
        <dbReference type="ARBA" id="ARBA00022840"/>
    </source>
</evidence>
<dbReference type="FunFam" id="3.30.420.40:FF:000008">
    <property type="entry name" value="Glycerol kinase"/>
    <property type="match status" value="1"/>
</dbReference>
<feature type="binding site" evidence="9">
    <location>
        <position position="83"/>
    </location>
    <ligand>
        <name>sn-glycerol 3-phosphate</name>
        <dbReference type="ChEBI" id="CHEBI:57597"/>
    </ligand>
</feature>
<feature type="binding site" evidence="9">
    <location>
        <position position="17"/>
    </location>
    <ligand>
        <name>ADP</name>
        <dbReference type="ChEBI" id="CHEBI:456216"/>
    </ligand>
</feature>
<dbReference type="OrthoDB" id="9805576at2"/>
<evidence type="ECO:0000313" key="13">
    <source>
        <dbReference type="EMBL" id="AEP08946.1"/>
    </source>
</evidence>
<sequence>MQKTTILAIDQGTTSSRAILFSASGDILAVRQKELELFYPHNGWVEQDPVNIWNDTLWACRAVMEDSPDAAANIAAIGITNQRETTIVWDRKTGEPVYRAIVWQDRRTADLCQKLKKAGHEDAVRSKTGLLLDPYFSGTKLAWILDNVPGVRKRADAGDLAFGTVDCYLLWKLTGGRVHATDATNAARTMLYNIVTQEWDDDLLRLLNIPRGLLPDVRDNVADFGATDPALLGRSFTIGGMAGDQQAAVVGQACFHDGMVKSTYGTGCFALMNIGGTFRESKNRLLTTPAYRLNGDITYAIEGSIFVSGAAVQWLRDGLGLFRQASESEGLATSVADTNGVYLVPAFTGMGAPYWDADARGLLCGITRDVTAAHITRAALEAQAYQTRDLIGAMEADTGKKIDIIRADGGLVANKFVCQFLADILNCPVDIPRVAETTALGAAYLAGLQAGVYNGLDDITNAWHAVRHYAPSMDVDTRDDLYAGWRKAVERTLL</sequence>
<name>G2KN14_MICAA</name>
<evidence type="ECO:0000256" key="3">
    <source>
        <dbReference type="ARBA" id="ARBA00022679"/>
    </source>
</evidence>
<feature type="binding site" evidence="9">
    <location>
        <position position="309"/>
    </location>
    <ligand>
        <name>ATP</name>
        <dbReference type="ChEBI" id="CHEBI:30616"/>
    </ligand>
</feature>
<feature type="binding site" evidence="9">
    <location>
        <position position="266"/>
    </location>
    <ligand>
        <name>ADP</name>
        <dbReference type="ChEBI" id="CHEBI:456216"/>
    </ligand>
</feature>
<feature type="binding site" evidence="9">
    <location>
        <position position="244"/>
    </location>
    <ligand>
        <name>glycerol</name>
        <dbReference type="ChEBI" id="CHEBI:17754"/>
    </ligand>
</feature>
<feature type="binding site" evidence="9">
    <location>
        <position position="13"/>
    </location>
    <ligand>
        <name>ATP</name>
        <dbReference type="ChEBI" id="CHEBI:30616"/>
    </ligand>
</feature>
<dbReference type="GO" id="GO:0019563">
    <property type="term" value="P:glycerol catabolic process"/>
    <property type="evidence" value="ECO:0007669"/>
    <property type="project" value="UniProtKB-UniRule"/>
</dbReference>
<feature type="binding site" evidence="9">
    <location>
        <position position="414"/>
    </location>
    <ligand>
        <name>ADP</name>
        <dbReference type="ChEBI" id="CHEBI:456216"/>
    </ligand>
</feature>
<dbReference type="PANTHER" id="PTHR10196:SF78">
    <property type="entry name" value="GLYCEROL KINASE"/>
    <property type="match status" value="1"/>
</dbReference>
<dbReference type="EMBL" id="CP002382">
    <property type="protein sequence ID" value="AEP08946.1"/>
    <property type="molecule type" value="Genomic_DNA"/>
</dbReference>
<evidence type="ECO:0000313" key="14">
    <source>
        <dbReference type="Proteomes" id="UP000009286"/>
    </source>
</evidence>
<dbReference type="SUPFAM" id="SSF53067">
    <property type="entry name" value="Actin-like ATPase domain"/>
    <property type="match status" value="2"/>
</dbReference>
<dbReference type="STRING" id="856793.MICA_610"/>
<evidence type="ECO:0000256" key="1">
    <source>
        <dbReference type="ARBA" id="ARBA00005190"/>
    </source>
</evidence>
<feature type="domain" description="Carbohydrate kinase FGGY C-terminal" evidence="12">
    <location>
        <begin position="262"/>
        <end position="449"/>
    </location>
</feature>
<keyword evidence="3 9" id="KW-0808">Transferase</keyword>
<organism evidence="13 14">
    <name type="scientific">Micavibrio aeruginosavorus (strain ARL-13)</name>
    <dbReference type="NCBI Taxonomy" id="856793"/>
    <lineage>
        <taxon>Bacteria</taxon>
        <taxon>Pseudomonadati</taxon>
        <taxon>Bdellovibrionota</taxon>
        <taxon>Bdellovibrionia</taxon>
        <taxon>Bdellovibrionales</taxon>
        <taxon>Pseudobdellovibrionaceae</taxon>
        <taxon>Micavibrio</taxon>
    </lineage>
</organism>
<feature type="binding site" evidence="9">
    <location>
        <position position="13"/>
    </location>
    <ligand>
        <name>sn-glycerol 3-phosphate</name>
        <dbReference type="ChEBI" id="CHEBI:57597"/>
    </ligand>
</feature>
<dbReference type="Gene3D" id="3.30.420.40">
    <property type="match status" value="2"/>
</dbReference>
<keyword evidence="4 9" id="KW-0547">Nucleotide-binding</keyword>
<dbReference type="InterPro" id="IPR005999">
    <property type="entry name" value="Glycerol_kin"/>
</dbReference>
<dbReference type="FunFam" id="3.30.420.40:FF:000007">
    <property type="entry name" value="Glycerol kinase"/>
    <property type="match status" value="1"/>
</dbReference>
<keyword evidence="5 9" id="KW-0418">Kinase</keyword>
<dbReference type="KEGG" id="mai:MICA_610"/>
<evidence type="ECO:0000259" key="12">
    <source>
        <dbReference type="Pfam" id="PF02782"/>
    </source>
</evidence>
<feature type="binding site" evidence="9">
    <location>
        <position position="84"/>
    </location>
    <ligand>
        <name>glycerol</name>
        <dbReference type="ChEBI" id="CHEBI:17754"/>
    </ligand>
</feature>
<evidence type="ECO:0000256" key="10">
    <source>
        <dbReference type="RuleBase" id="RU003733"/>
    </source>
</evidence>
<evidence type="ECO:0000256" key="4">
    <source>
        <dbReference type="ARBA" id="ARBA00022741"/>
    </source>
</evidence>
<dbReference type="EC" id="2.7.1.30" evidence="9"/>
<dbReference type="InterPro" id="IPR018483">
    <property type="entry name" value="Carb_kinase_FGGY_CS"/>
</dbReference>
<feature type="binding site" evidence="9">
    <location>
        <position position="14"/>
    </location>
    <ligand>
        <name>ATP</name>
        <dbReference type="ChEBI" id="CHEBI:30616"/>
    </ligand>
</feature>
<dbReference type="PROSITE" id="PS00933">
    <property type="entry name" value="FGGY_KINASES_1"/>
    <property type="match status" value="1"/>
</dbReference>